<dbReference type="GO" id="GO:0003677">
    <property type="term" value="F:DNA binding"/>
    <property type="evidence" value="ECO:0007669"/>
    <property type="project" value="UniProtKB-KW"/>
</dbReference>
<accession>A0A0P0P4A6</accession>
<dbReference type="AlphaFoldDB" id="A0A0P0P4A6"/>
<keyword evidence="6" id="KW-1185">Reference proteome</keyword>
<dbReference type="InterPro" id="IPR036086">
    <property type="entry name" value="ParB/Sulfiredoxin_sf"/>
</dbReference>
<keyword evidence="2" id="KW-0238">DNA-binding</keyword>
<dbReference type="Proteomes" id="UP000056905">
    <property type="component" value="Plasmid pCB4"/>
</dbReference>
<dbReference type="GO" id="GO:0007059">
    <property type="term" value="P:chromosome segregation"/>
    <property type="evidence" value="ECO:0007669"/>
    <property type="project" value="TreeGrafter"/>
</dbReference>
<dbReference type="EMBL" id="CP013003">
    <property type="protein sequence ID" value="ALL15461.1"/>
    <property type="molecule type" value="Genomic_DNA"/>
</dbReference>
<comment type="similarity">
    <text evidence="1">Belongs to the ParB family.</text>
</comment>
<feature type="domain" description="ParB-like N-terminal" evidence="4">
    <location>
        <begin position="25"/>
        <end position="117"/>
    </location>
</feature>
<reference evidence="5 6" key="1">
    <citation type="submission" date="2015-10" db="EMBL/GenBank/DDBJ databases">
        <title>Conservation of the essential genome among Caulobacter and Brevundimonas species.</title>
        <authorList>
            <person name="Scott D."/>
            <person name="Ely B."/>
        </authorList>
    </citation>
    <scope>NUCLEOTIDE SEQUENCE [LARGE SCALE GENOMIC DNA]</scope>
    <source>
        <strain evidence="5 6">CB4</strain>
        <plasmid evidence="6">CB4 Plasmid</plasmid>
    </source>
</reference>
<proteinExistence type="inferred from homology"/>
<dbReference type="SMART" id="SM00470">
    <property type="entry name" value="ParB"/>
    <property type="match status" value="1"/>
</dbReference>
<dbReference type="SUPFAM" id="SSF109709">
    <property type="entry name" value="KorB DNA-binding domain-like"/>
    <property type="match status" value="1"/>
</dbReference>
<organism evidence="5 6">
    <name type="scientific">Caulobacter henricii</name>
    <dbReference type="NCBI Taxonomy" id="69395"/>
    <lineage>
        <taxon>Bacteria</taxon>
        <taxon>Pseudomonadati</taxon>
        <taxon>Pseudomonadota</taxon>
        <taxon>Alphaproteobacteria</taxon>
        <taxon>Caulobacterales</taxon>
        <taxon>Caulobacteraceae</taxon>
        <taxon>Caulobacter</taxon>
    </lineage>
</organism>
<dbReference type="NCBIfam" id="TIGR00180">
    <property type="entry name" value="parB_part"/>
    <property type="match status" value="1"/>
</dbReference>
<dbReference type="GO" id="GO:0005694">
    <property type="term" value="C:chromosome"/>
    <property type="evidence" value="ECO:0007669"/>
    <property type="project" value="TreeGrafter"/>
</dbReference>
<dbReference type="PANTHER" id="PTHR33375:SF1">
    <property type="entry name" value="CHROMOSOME-PARTITIONING PROTEIN PARB-RELATED"/>
    <property type="match status" value="1"/>
</dbReference>
<dbReference type="OrthoDB" id="7183671at2"/>
<dbReference type="InterPro" id="IPR050336">
    <property type="entry name" value="Chromosome_partition/occlusion"/>
</dbReference>
<dbReference type="PANTHER" id="PTHR33375">
    <property type="entry name" value="CHROMOSOME-PARTITIONING PROTEIN PARB-RELATED"/>
    <property type="match status" value="1"/>
</dbReference>
<dbReference type="KEGG" id="chq:AQ619_18420"/>
<evidence type="ECO:0000256" key="3">
    <source>
        <dbReference type="SAM" id="MobiDB-lite"/>
    </source>
</evidence>
<sequence length="319" mass="33619">MTTNFAALVGGLVEDSGEPDGSRLKELPLSEIYEDPNNPRTGFDDAQLADLAASMREHTVLQPITVRPKDETGYMIRFGARRFRAAQLAGLATIPAVITTSNASEVDILAAQVIENDQREPLNTEEMTTAVARLMELGLNQQQVGEKLGRSKEAISIYAALRDLPPELKALASKLGARTLYELSIAWKRDAARTLALVAERGDTITTREAVALAAELKPAPKGGKDTPTAAPAKGKAAGKAGAGEGSLHVQTETPADGVAPKSGARGKLAGFDVKVGRRTGRLLLEPGPNPETALVAFDGGATEPTAVADIRLVRARSV</sequence>
<dbReference type="Gene3D" id="1.10.10.2830">
    <property type="match status" value="1"/>
</dbReference>
<dbReference type="Pfam" id="PF08535">
    <property type="entry name" value="KorB"/>
    <property type="match status" value="1"/>
</dbReference>
<dbReference type="InterPro" id="IPR003115">
    <property type="entry name" value="ParB_N"/>
</dbReference>
<name>A0A0P0P4A6_9CAUL</name>
<keyword evidence="5" id="KW-0614">Plasmid</keyword>
<feature type="region of interest" description="Disordered" evidence="3">
    <location>
        <begin position="218"/>
        <end position="264"/>
    </location>
</feature>
<evidence type="ECO:0000313" key="5">
    <source>
        <dbReference type="EMBL" id="ALL15461.1"/>
    </source>
</evidence>
<dbReference type="RefSeq" id="WP_062152031.1">
    <property type="nucleotide sequence ID" value="NZ_CP013003.1"/>
</dbReference>
<dbReference type="FunFam" id="3.90.1530.30:FF:000001">
    <property type="entry name" value="Chromosome partitioning protein ParB"/>
    <property type="match status" value="1"/>
</dbReference>
<dbReference type="SUPFAM" id="SSF110849">
    <property type="entry name" value="ParB/Sulfiredoxin"/>
    <property type="match status" value="1"/>
</dbReference>
<dbReference type="Gene3D" id="3.90.1530.30">
    <property type="match status" value="1"/>
</dbReference>
<geneLocation type="plasmid" evidence="6">
    <name>CB4 Plasmid</name>
</geneLocation>
<dbReference type="Pfam" id="PF02195">
    <property type="entry name" value="ParB_N"/>
    <property type="match status" value="1"/>
</dbReference>
<protein>
    <recommendedName>
        <fullName evidence="4">ParB-like N-terminal domain-containing protein</fullName>
    </recommendedName>
</protein>
<feature type="compositionally biased region" description="Low complexity" evidence="3">
    <location>
        <begin position="230"/>
        <end position="240"/>
    </location>
</feature>
<evidence type="ECO:0000259" key="4">
    <source>
        <dbReference type="SMART" id="SM00470"/>
    </source>
</evidence>
<dbReference type="InterPro" id="IPR013741">
    <property type="entry name" value="KorB_domain"/>
</dbReference>
<dbReference type="InterPro" id="IPR004437">
    <property type="entry name" value="ParB/RepB/Spo0J"/>
</dbReference>
<evidence type="ECO:0000313" key="6">
    <source>
        <dbReference type="Proteomes" id="UP000056905"/>
    </source>
</evidence>
<evidence type="ECO:0000256" key="2">
    <source>
        <dbReference type="ARBA" id="ARBA00023125"/>
    </source>
</evidence>
<gene>
    <name evidence="5" type="ORF">AQ619_18420</name>
</gene>
<evidence type="ECO:0000256" key="1">
    <source>
        <dbReference type="ARBA" id="ARBA00006295"/>
    </source>
</evidence>